<reference evidence="4 5" key="1">
    <citation type="journal article" date="2016" name="BMC Genomics">
        <title>Comparative genomics reveals Cyclospora cayetanensis possesses coccidia-like metabolism and invasion components but unique surface antigens.</title>
        <authorList>
            <person name="Liu S."/>
            <person name="Wang L."/>
            <person name="Zheng H."/>
            <person name="Xu Z."/>
            <person name="Roellig D.M."/>
            <person name="Li N."/>
            <person name="Frace M.A."/>
            <person name="Tang K."/>
            <person name="Arrowood M.J."/>
            <person name="Moss D.M."/>
            <person name="Zhang L."/>
            <person name="Feng Y."/>
            <person name="Xiao L."/>
        </authorList>
    </citation>
    <scope>NUCLEOTIDE SEQUENCE [LARGE SCALE GENOMIC DNA]</scope>
    <source>
        <strain evidence="4 5">CHN_HEN01</strain>
    </source>
</reference>
<evidence type="ECO:0000259" key="3">
    <source>
        <dbReference type="PROSITE" id="PS50177"/>
    </source>
</evidence>
<gene>
    <name evidence="4" type="ORF">cyc_07528</name>
</gene>
<dbReference type="EMBL" id="JROU02000307">
    <property type="protein sequence ID" value="OEH79688.1"/>
    <property type="molecule type" value="Genomic_DNA"/>
</dbReference>
<feature type="compositionally biased region" description="Low complexity" evidence="2">
    <location>
        <begin position="328"/>
        <end position="337"/>
    </location>
</feature>
<dbReference type="PANTHER" id="PTHR10693">
    <property type="entry name" value="RAS GTPASE-ACTIVATING PROTEIN-BINDING PROTEIN"/>
    <property type="match status" value="1"/>
</dbReference>
<feature type="compositionally biased region" description="Polar residues" evidence="2">
    <location>
        <begin position="103"/>
        <end position="131"/>
    </location>
</feature>
<feature type="domain" description="NTF2" evidence="3">
    <location>
        <begin position="148"/>
        <end position="263"/>
    </location>
</feature>
<dbReference type="InterPro" id="IPR039539">
    <property type="entry name" value="Ras_GTPase_bind_prot"/>
</dbReference>
<feature type="compositionally biased region" description="Low complexity" evidence="2">
    <location>
        <begin position="1"/>
        <end position="13"/>
    </location>
</feature>
<feature type="region of interest" description="Disordered" evidence="2">
    <location>
        <begin position="315"/>
        <end position="337"/>
    </location>
</feature>
<dbReference type="Pfam" id="PF02136">
    <property type="entry name" value="NTF2"/>
    <property type="match status" value="1"/>
</dbReference>
<dbReference type="GO" id="GO:0005829">
    <property type="term" value="C:cytosol"/>
    <property type="evidence" value="ECO:0007669"/>
    <property type="project" value="TreeGrafter"/>
</dbReference>
<dbReference type="InterPro" id="IPR032710">
    <property type="entry name" value="NTF2-like_dom_sf"/>
</dbReference>
<feature type="region of interest" description="Disordered" evidence="2">
    <location>
        <begin position="355"/>
        <end position="395"/>
    </location>
</feature>
<feature type="region of interest" description="Disordered" evidence="2">
    <location>
        <begin position="1"/>
        <end position="71"/>
    </location>
</feature>
<dbReference type="InterPro" id="IPR018222">
    <property type="entry name" value="Nuclear_transport_factor_2_euk"/>
</dbReference>
<feature type="compositionally biased region" description="Low complexity" evidence="2">
    <location>
        <begin position="92"/>
        <end position="102"/>
    </location>
</feature>
<dbReference type="GO" id="GO:1990904">
    <property type="term" value="C:ribonucleoprotein complex"/>
    <property type="evidence" value="ECO:0007669"/>
    <property type="project" value="TreeGrafter"/>
</dbReference>
<dbReference type="PROSITE" id="PS50177">
    <property type="entry name" value="NTF2_DOMAIN"/>
    <property type="match status" value="1"/>
</dbReference>
<sequence>MSVYPTPQAATAAPSPPHTGFVPPGAPSPQAPTSSVYSANAVPFTNPFGGPSRQTGYSHPQQYSSTTSVPQQYQQPLSSYAAVTTQAPAAPAVTAASSQQPQKHQTAGSFQTAMPTSASLQGASVLTQPHAQPQPAEEEDATACIQEIAHAFVYQYYLMLHENPADIYRFYDHDSKLHRISDSTAASPSGPSGASDAYCVRAVGLQSIMHAFAAMDFDRATCKIRNIEAQEVHDGGILVLITGCLRHSADKPEREFVQTVLLAKMKPPRAGSVDLPAKREARQESPVPAKCAADDPQLHPAESLKCSGVHVAQQTSSGVSAESHNKQQEGAAAGEQAGAVHLKAPERMRNKWVKQDLATEHSTEEASPRKPLRDRSSRARNAWFCPPSSPQQCWI</sequence>
<organism evidence="4 5">
    <name type="scientific">Cyclospora cayetanensis</name>
    <dbReference type="NCBI Taxonomy" id="88456"/>
    <lineage>
        <taxon>Eukaryota</taxon>
        <taxon>Sar</taxon>
        <taxon>Alveolata</taxon>
        <taxon>Apicomplexa</taxon>
        <taxon>Conoidasida</taxon>
        <taxon>Coccidia</taxon>
        <taxon>Eucoccidiorida</taxon>
        <taxon>Eimeriorina</taxon>
        <taxon>Eimeriidae</taxon>
        <taxon>Cyclospora</taxon>
    </lineage>
</organism>
<dbReference type="SUPFAM" id="SSF54427">
    <property type="entry name" value="NTF2-like"/>
    <property type="match status" value="1"/>
</dbReference>
<dbReference type="PANTHER" id="PTHR10693:SF20">
    <property type="entry name" value="AT27578P"/>
    <property type="match status" value="1"/>
</dbReference>
<proteinExistence type="predicted"/>
<accession>A0A1D3D8E1</accession>
<dbReference type="Proteomes" id="UP000095192">
    <property type="component" value="Unassembled WGS sequence"/>
</dbReference>
<dbReference type="VEuPathDB" id="ToxoDB:cyc_07528"/>
<evidence type="ECO:0000313" key="4">
    <source>
        <dbReference type="EMBL" id="OEH79688.1"/>
    </source>
</evidence>
<feature type="region of interest" description="Disordered" evidence="2">
    <location>
        <begin position="92"/>
        <end position="139"/>
    </location>
</feature>
<feature type="region of interest" description="Disordered" evidence="2">
    <location>
        <begin position="269"/>
        <end position="295"/>
    </location>
</feature>
<dbReference type="VEuPathDB" id="ToxoDB:LOC34623478"/>
<keyword evidence="1" id="KW-0694">RNA-binding</keyword>
<keyword evidence="5" id="KW-1185">Reference proteome</keyword>
<dbReference type="InterPro" id="IPR002075">
    <property type="entry name" value="NTF2_dom"/>
</dbReference>
<name>A0A1D3D8E1_9EIME</name>
<evidence type="ECO:0000313" key="5">
    <source>
        <dbReference type="Proteomes" id="UP000095192"/>
    </source>
</evidence>
<comment type="caution">
    <text evidence="4">The sequence shown here is derived from an EMBL/GenBank/DDBJ whole genome shotgun (WGS) entry which is preliminary data.</text>
</comment>
<evidence type="ECO:0000256" key="2">
    <source>
        <dbReference type="SAM" id="MobiDB-lite"/>
    </source>
</evidence>
<feature type="compositionally biased region" description="Basic and acidic residues" evidence="2">
    <location>
        <begin position="355"/>
        <end position="377"/>
    </location>
</feature>
<protein>
    <submittedName>
        <fullName evidence="4">Ras-GTPase-activating related protein</fullName>
    </submittedName>
</protein>
<dbReference type="Gene3D" id="3.10.450.50">
    <property type="match status" value="1"/>
</dbReference>
<dbReference type="AlphaFoldDB" id="A0A1D3D8E1"/>
<evidence type="ECO:0000256" key="1">
    <source>
        <dbReference type="ARBA" id="ARBA00022884"/>
    </source>
</evidence>
<dbReference type="GO" id="GO:0003729">
    <property type="term" value="F:mRNA binding"/>
    <property type="evidence" value="ECO:0007669"/>
    <property type="project" value="TreeGrafter"/>
</dbReference>
<dbReference type="InParanoid" id="A0A1D3D8E1"/>
<feature type="compositionally biased region" description="Polar residues" evidence="2">
    <location>
        <begin position="52"/>
        <end position="71"/>
    </location>
</feature>